<comment type="similarity">
    <text evidence="7">Belongs to the MraZ family.</text>
</comment>
<evidence type="ECO:0000313" key="10">
    <source>
        <dbReference type="Proteomes" id="UP000641741"/>
    </source>
</evidence>
<accession>A0ABR7GLK5</accession>
<dbReference type="InterPro" id="IPR003444">
    <property type="entry name" value="MraZ"/>
</dbReference>
<sequence length="123" mass="13857">MPAKLRDELGEHFTVTKGLDGCLFVYPDAEWASLEARIRSLGNGEKARRIKRYYCANAFDAQLDAQGRILIPGNLREFACLEKDVTVVGLLDHAEIWDTEKWNEYNGSIDAESISADMEGIDF</sequence>
<feature type="domain" description="SpoVT-AbrB" evidence="8">
    <location>
        <begin position="1"/>
        <end position="30"/>
    </location>
</feature>
<dbReference type="InterPro" id="IPR035644">
    <property type="entry name" value="MraZ_C"/>
</dbReference>
<dbReference type="SUPFAM" id="SSF89447">
    <property type="entry name" value="AbrB/MazE/MraZ-like"/>
    <property type="match status" value="1"/>
</dbReference>
<evidence type="ECO:0000313" key="9">
    <source>
        <dbReference type="EMBL" id="MBC5695184.1"/>
    </source>
</evidence>
<protein>
    <recommendedName>
        <fullName evidence="1 7">Transcriptional regulator MraZ</fullName>
    </recommendedName>
</protein>
<dbReference type="InterPro" id="IPR038619">
    <property type="entry name" value="MraZ_sf"/>
</dbReference>
<comment type="caution">
    <text evidence="9">The sequence shown here is derived from an EMBL/GenBank/DDBJ whole genome shotgun (WGS) entry which is preliminary data.</text>
</comment>
<evidence type="ECO:0000256" key="7">
    <source>
        <dbReference type="HAMAP-Rule" id="MF_01008"/>
    </source>
</evidence>
<keyword evidence="6 7" id="KW-0804">Transcription</keyword>
<feature type="domain" description="SpoVT-AbrB" evidence="8">
    <location>
        <begin position="58"/>
        <end position="101"/>
    </location>
</feature>
<comment type="subunit">
    <text evidence="7">Forms oligomers.</text>
</comment>
<dbReference type="Pfam" id="PF02381">
    <property type="entry name" value="MraZ"/>
    <property type="match status" value="2"/>
</dbReference>
<keyword evidence="4 7" id="KW-0805">Transcription regulation</keyword>
<keyword evidence="2 7" id="KW-0963">Cytoplasm</keyword>
<dbReference type="EMBL" id="JACOPK010000003">
    <property type="protein sequence ID" value="MBC5695184.1"/>
    <property type="molecule type" value="Genomic_DNA"/>
</dbReference>
<organism evidence="9 10">
    <name type="scientific">Agathobaculum hominis</name>
    <dbReference type="NCBI Taxonomy" id="2763014"/>
    <lineage>
        <taxon>Bacteria</taxon>
        <taxon>Bacillati</taxon>
        <taxon>Bacillota</taxon>
        <taxon>Clostridia</taxon>
        <taxon>Eubacteriales</taxon>
        <taxon>Butyricicoccaceae</taxon>
        <taxon>Agathobaculum</taxon>
    </lineage>
</organism>
<comment type="subcellular location">
    <subcellularLocation>
        <location evidence="7">Cytoplasm</location>
        <location evidence="7">Nucleoid</location>
    </subcellularLocation>
</comment>
<evidence type="ECO:0000256" key="3">
    <source>
        <dbReference type="ARBA" id="ARBA00022737"/>
    </source>
</evidence>
<proteinExistence type="inferred from homology"/>
<dbReference type="Proteomes" id="UP000641741">
    <property type="component" value="Unassembled WGS sequence"/>
</dbReference>
<dbReference type="Gene3D" id="3.40.1550.20">
    <property type="entry name" value="Transcriptional regulator MraZ domain"/>
    <property type="match status" value="1"/>
</dbReference>
<dbReference type="CDD" id="cd16320">
    <property type="entry name" value="MraZ_N"/>
    <property type="match status" value="1"/>
</dbReference>
<evidence type="ECO:0000256" key="6">
    <source>
        <dbReference type="ARBA" id="ARBA00023163"/>
    </source>
</evidence>
<dbReference type="NCBIfam" id="TIGR00242">
    <property type="entry name" value="division/cell wall cluster transcriptional repressor MraZ"/>
    <property type="match status" value="1"/>
</dbReference>
<evidence type="ECO:0000256" key="5">
    <source>
        <dbReference type="ARBA" id="ARBA00023125"/>
    </source>
</evidence>
<dbReference type="PROSITE" id="PS51740">
    <property type="entry name" value="SPOVT_ABRB"/>
    <property type="match status" value="2"/>
</dbReference>
<dbReference type="PANTHER" id="PTHR34701">
    <property type="entry name" value="TRANSCRIPTIONAL REGULATOR MRAZ"/>
    <property type="match status" value="1"/>
</dbReference>
<dbReference type="CDD" id="cd16321">
    <property type="entry name" value="MraZ_C"/>
    <property type="match status" value="1"/>
</dbReference>
<evidence type="ECO:0000256" key="2">
    <source>
        <dbReference type="ARBA" id="ARBA00022490"/>
    </source>
</evidence>
<keyword evidence="10" id="KW-1185">Reference proteome</keyword>
<evidence type="ECO:0000256" key="4">
    <source>
        <dbReference type="ARBA" id="ARBA00023015"/>
    </source>
</evidence>
<evidence type="ECO:0000256" key="1">
    <source>
        <dbReference type="ARBA" id="ARBA00013860"/>
    </source>
</evidence>
<name>A0ABR7GLK5_9FIRM</name>
<dbReference type="InterPro" id="IPR035642">
    <property type="entry name" value="MraZ_N"/>
</dbReference>
<dbReference type="InterPro" id="IPR037914">
    <property type="entry name" value="SpoVT-AbrB_sf"/>
</dbReference>
<dbReference type="HAMAP" id="MF_01008">
    <property type="entry name" value="MraZ"/>
    <property type="match status" value="1"/>
</dbReference>
<keyword evidence="3" id="KW-0677">Repeat</keyword>
<evidence type="ECO:0000259" key="8">
    <source>
        <dbReference type="PROSITE" id="PS51740"/>
    </source>
</evidence>
<keyword evidence="5 7" id="KW-0238">DNA-binding</keyword>
<dbReference type="PANTHER" id="PTHR34701:SF1">
    <property type="entry name" value="TRANSCRIPTIONAL REGULATOR MRAZ"/>
    <property type="match status" value="1"/>
</dbReference>
<gene>
    <name evidence="7 9" type="primary">mraZ</name>
    <name evidence="9" type="ORF">H8S02_04380</name>
</gene>
<dbReference type="InterPro" id="IPR020603">
    <property type="entry name" value="MraZ_dom"/>
</dbReference>
<reference evidence="9 10" key="1">
    <citation type="submission" date="2020-08" db="EMBL/GenBank/DDBJ databases">
        <title>Genome public.</title>
        <authorList>
            <person name="Liu C."/>
            <person name="Sun Q."/>
        </authorList>
    </citation>
    <scope>NUCLEOTIDE SEQUENCE [LARGE SCALE GENOMIC DNA]</scope>
    <source>
        <strain evidence="9 10">M2</strain>
    </source>
</reference>
<dbReference type="InterPro" id="IPR007159">
    <property type="entry name" value="SpoVT-AbrB_dom"/>
</dbReference>